<organism evidence="1 2">
    <name type="scientific">Thelephora ganbajun</name>
    <name type="common">Ganba fungus</name>
    <dbReference type="NCBI Taxonomy" id="370292"/>
    <lineage>
        <taxon>Eukaryota</taxon>
        <taxon>Fungi</taxon>
        <taxon>Dikarya</taxon>
        <taxon>Basidiomycota</taxon>
        <taxon>Agaricomycotina</taxon>
        <taxon>Agaricomycetes</taxon>
        <taxon>Thelephorales</taxon>
        <taxon>Thelephoraceae</taxon>
        <taxon>Thelephora</taxon>
    </lineage>
</organism>
<dbReference type="Proteomes" id="UP000886501">
    <property type="component" value="Unassembled WGS sequence"/>
</dbReference>
<gene>
    <name evidence="1" type="ORF">BDM02DRAFT_3112151</name>
</gene>
<accession>A0ACB6ZL92</accession>
<sequence>MGWGPILSQLSGGPRFRKHRKIAQETVGTRYMDEYIPLQKKTTYTFLANVGDTPADFVDHIKRFSASTILGITYGYTPRDANDEFIQLAHDATFESFRYGGPGSSICDLVPFLKYWPTWMPFSFYQKHAAYTRTIVEKLFSLPLEWTETHMAKGIHKSLASDLLGGMKEGKIIFGETLDYQDIKHISGALYAVRRWLRTKGQSASVLEAFLLAMTLNPDVYRKAQKVIDEQIGTDRLIEPSDRENLPYITCLLKEVLRQGVPHLLTQDDVYDRYLLPGGSPILTPIKPTDTRAHGCGVGVWTENLPWKDFCGGKPMVVHGKLYRDDGYQEGSG</sequence>
<name>A0ACB6ZL92_THEGA</name>
<reference evidence="1" key="1">
    <citation type="submission" date="2019-10" db="EMBL/GenBank/DDBJ databases">
        <authorList>
            <consortium name="DOE Joint Genome Institute"/>
            <person name="Kuo A."/>
            <person name="Miyauchi S."/>
            <person name="Kiss E."/>
            <person name="Drula E."/>
            <person name="Kohler A."/>
            <person name="Sanchez-Garcia M."/>
            <person name="Andreopoulos B."/>
            <person name="Barry K.W."/>
            <person name="Bonito G."/>
            <person name="Buee M."/>
            <person name="Carver A."/>
            <person name="Chen C."/>
            <person name="Cichocki N."/>
            <person name="Clum A."/>
            <person name="Culley D."/>
            <person name="Crous P.W."/>
            <person name="Fauchery L."/>
            <person name="Girlanda M."/>
            <person name="Hayes R."/>
            <person name="Keri Z."/>
            <person name="Labutti K."/>
            <person name="Lipzen A."/>
            <person name="Lombard V."/>
            <person name="Magnuson J."/>
            <person name="Maillard F."/>
            <person name="Morin E."/>
            <person name="Murat C."/>
            <person name="Nolan M."/>
            <person name="Ohm R."/>
            <person name="Pangilinan J."/>
            <person name="Pereira M."/>
            <person name="Perotto S."/>
            <person name="Peter M."/>
            <person name="Riley R."/>
            <person name="Sitrit Y."/>
            <person name="Stielow B."/>
            <person name="Szollosi G."/>
            <person name="Zifcakova L."/>
            <person name="Stursova M."/>
            <person name="Spatafora J.W."/>
            <person name="Tedersoo L."/>
            <person name="Vaario L.-M."/>
            <person name="Yamada A."/>
            <person name="Yan M."/>
            <person name="Wang P."/>
            <person name="Xu J."/>
            <person name="Bruns T."/>
            <person name="Baldrian P."/>
            <person name="Vilgalys R."/>
            <person name="Henrissat B."/>
            <person name="Grigoriev I.V."/>
            <person name="Hibbett D."/>
            <person name="Nagy L.G."/>
            <person name="Martin F.M."/>
        </authorList>
    </citation>
    <scope>NUCLEOTIDE SEQUENCE</scope>
    <source>
        <strain evidence="1">P2</strain>
    </source>
</reference>
<evidence type="ECO:0000313" key="1">
    <source>
        <dbReference type="EMBL" id="KAF9650387.1"/>
    </source>
</evidence>
<proteinExistence type="predicted"/>
<dbReference type="EMBL" id="MU117985">
    <property type="protein sequence ID" value="KAF9650387.1"/>
    <property type="molecule type" value="Genomic_DNA"/>
</dbReference>
<evidence type="ECO:0000313" key="2">
    <source>
        <dbReference type="Proteomes" id="UP000886501"/>
    </source>
</evidence>
<protein>
    <submittedName>
        <fullName evidence="1">Cytochrome P450</fullName>
    </submittedName>
</protein>
<keyword evidence="2" id="KW-1185">Reference proteome</keyword>
<reference evidence="1" key="2">
    <citation type="journal article" date="2020" name="Nat. Commun.">
        <title>Large-scale genome sequencing of mycorrhizal fungi provides insights into the early evolution of symbiotic traits.</title>
        <authorList>
            <person name="Miyauchi S."/>
            <person name="Kiss E."/>
            <person name="Kuo A."/>
            <person name="Drula E."/>
            <person name="Kohler A."/>
            <person name="Sanchez-Garcia M."/>
            <person name="Morin E."/>
            <person name="Andreopoulos B."/>
            <person name="Barry K.W."/>
            <person name="Bonito G."/>
            <person name="Buee M."/>
            <person name="Carver A."/>
            <person name="Chen C."/>
            <person name="Cichocki N."/>
            <person name="Clum A."/>
            <person name="Culley D."/>
            <person name="Crous P.W."/>
            <person name="Fauchery L."/>
            <person name="Girlanda M."/>
            <person name="Hayes R.D."/>
            <person name="Keri Z."/>
            <person name="LaButti K."/>
            <person name="Lipzen A."/>
            <person name="Lombard V."/>
            <person name="Magnuson J."/>
            <person name="Maillard F."/>
            <person name="Murat C."/>
            <person name="Nolan M."/>
            <person name="Ohm R.A."/>
            <person name="Pangilinan J."/>
            <person name="Pereira M.F."/>
            <person name="Perotto S."/>
            <person name="Peter M."/>
            <person name="Pfister S."/>
            <person name="Riley R."/>
            <person name="Sitrit Y."/>
            <person name="Stielow J.B."/>
            <person name="Szollosi G."/>
            <person name="Zifcakova L."/>
            <person name="Stursova M."/>
            <person name="Spatafora J.W."/>
            <person name="Tedersoo L."/>
            <person name="Vaario L.M."/>
            <person name="Yamada A."/>
            <person name="Yan M."/>
            <person name="Wang P."/>
            <person name="Xu J."/>
            <person name="Bruns T."/>
            <person name="Baldrian P."/>
            <person name="Vilgalys R."/>
            <person name="Dunand C."/>
            <person name="Henrissat B."/>
            <person name="Grigoriev I.V."/>
            <person name="Hibbett D."/>
            <person name="Nagy L.G."/>
            <person name="Martin F.M."/>
        </authorList>
    </citation>
    <scope>NUCLEOTIDE SEQUENCE</scope>
    <source>
        <strain evidence="1">P2</strain>
    </source>
</reference>
<comment type="caution">
    <text evidence="1">The sequence shown here is derived from an EMBL/GenBank/DDBJ whole genome shotgun (WGS) entry which is preliminary data.</text>
</comment>